<dbReference type="EMBL" id="HADX01007348">
    <property type="protein sequence ID" value="SBP29580.1"/>
    <property type="molecule type" value="Transcribed_RNA"/>
</dbReference>
<feature type="non-terminal residue" evidence="2">
    <location>
        <position position="107"/>
    </location>
</feature>
<proteinExistence type="predicted"/>
<protein>
    <submittedName>
        <fullName evidence="2">Uncharacterized protein</fullName>
    </submittedName>
</protein>
<feature type="transmembrane region" description="Helical" evidence="1">
    <location>
        <begin position="53"/>
        <end position="75"/>
    </location>
</feature>
<feature type="non-terminal residue" evidence="2">
    <location>
        <position position="1"/>
    </location>
</feature>
<keyword evidence="1" id="KW-0812">Transmembrane</keyword>
<reference evidence="2" key="1">
    <citation type="submission" date="2016-05" db="EMBL/GenBank/DDBJ databases">
        <authorList>
            <person name="Lavstsen T."/>
            <person name="Jespersen J.S."/>
        </authorList>
    </citation>
    <scope>NUCLEOTIDE SEQUENCE</scope>
    <source>
        <tissue evidence="2">Brain</tissue>
    </source>
</reference>
<keyword evidence="1" id="KW-0472">Membrane</keyword>
<evidence type="ECO:0000313" key="2">
    <source>
        <dbReference type="EMBL" id="SBP29580.1"/>
    </source>
</evidence>
<accession>A0A1A7YI35</accession>
<organism evidence="2">
    <name type="scientific">Iconisemion striatum</name>
    <dbReference type="NCBI Taxonomy" id="60296"/>
    <lineage>
        <taxon>Eukaryota</taxon>
        <taxon>Metazoa</taxon>
        <taxon>Chordata</taxon>
        <taxon>Craniata</taxon>
        <taxon>Vertebrata</taxon>
        <taxon>Euteleostomi</taxon>
        <taxon>Actinopterygii</taxon>
        <taxon>Neopterygii</taxon>
        <taxon>Teleostei</taxon>
        <taxon>Neoteleostei</taxon>
        <taxon>Acanthomorphata</taxon>
        <taxon>Ovalentaria</taxon>
        <taxon>Atherinomorphae</taxon>
        <taxon>Cyprinodontiformes</taxon>
        <taxon>Nothobranchiidae</taxon>
        <taxon>Iconisemion</taxon>
    </lineage>
</organism>
<feature type="transmembrane region" description="Helical" evidence="1">
    <location>
        <begin position="21"/>
        <end position="41"/>
    </location>
</feature>
<sequence>KCLETALNIAIHNMQRSPRKWLLCILSSFGHSWCVCEFEVVKQALFERTSKHNFLFTLLEILLFHCLLMKVLILTSSVVSSSGFRHGQTGRLPGAAFFHDAKGAHKR</sequence>
<dbReference type="AlphaFoldDB" id="A0A1A7YI35"/>
<evidence type="ECO:0000256" key="1">
    <source>
        <dbReference type="SAM" id="Phobius"/>
    </source>
</evidence>
<name>A0A1A7YI35_9TELE</name>
<keyword evidence="1" id="KW-1133">Transmembrane helix</keyword>
<gene>
    <name evidence="2" type="primary">WDR49</name>
</gene>
<reference evidence="2" key="2">
    <citation type="submission" date="2016-06" db="EMBL/GenBank/DDBJ databases">
        <title>The genome of a short-lived fish provides insights into sex chromosome evolution and the genetic control of aging.</title>
        <authorList>
            <person name="Reichwald K."/>
            <person name="Felder M."/>
            <person name="Petzold A."/>
            <person name="Koch P."/>
            <person name="Groth M."/>
            <person name="Platzer M."/>
        </authorList>
    </citation>
    <scope>NUCLEOTIDE SEQUENCE</scope>
    <source>
        <tissue evidence="2">Brain</tissue>
    </source>
</reference>